<keyword evidence="4" id="KW-0812">Transmembrane</keyword>
<dbReference type="CDD" id="cd00067">
    <property type="entry name" value="GAL4"/>
    <property type="match status" value="1"/>
</dbReference>
<gene>
    <name evidence="5" type="ORF">P154DRAFT_526604</name>
</gene>
<dbReference type="InterPro" id="IPR001138">
    <property type="entry name" value="Zn2Cys6_DnaBD"/>
</dbReference>
<feature type="region of interest" description="Disordered" evidence="3">
    <location>
        <begin position="48"/>
        <end position="83"/>
    </location>
</feature>
<organism evidence="5 6">
    <name type="scientific">Amniculicola lignicola CBS 123094</name>
    <dbReference type="NCBI Taxonomy" id="1392246"/>
    <lineage>
        <taxon>Eukaryota</taxon>
        <taxon>Fungi</taxon>
        <taxon>Dikarya</taxon>
        <taxon>Ascomycota</taxon>
        <taxon>Pezizomycotina</taxon>
        <taxon>Dothideomycetes</taxon>
        <taxon>Pleosporomycetidae</taxon>
        <taxon>Pleosporales</taxon>
        <taxon>Amniculicolaceae</taxon>
        <taxon>Amniculicola</taxon>
    </lineage>
</organism>
<keyword evidence="4" id="KW-0472">Membrane</keyword>
<comment type="subcellular location">
    <subcellularLocation>
        <location evidence="1">Nucleus</location>
    </subcellularLocation>
</comment>
<evidence type="ECO:0000256" key="1">
    <source>
        <dbReference type="ARBA" id="ARBA00004123"/>
    </source>
</evidence>
<dbReference type="OrthoDB" id="4137815at2759"/>
<evidence type="ECO:0000313" key="5">
    <source>
        <dbReference type="EMBL" id="KAF1995129.1"/>
    </source>
</evidence>
<keyword evidence="6" id="KW-1185">Reference proteome</keyword>
<dbReference type="SUPFAM" id="SSF57701">
    <property type="entry name" value="Zn2/Cys6 DNA-binding domain"/>
    <property type="match status" value="1"/>
</dbReference>
<dbReference type="PANTHER" id="PTHR37534">
    <property type="entry name" value="TRANSCRIPTIONAL ACTIVATOR PROTEIN UGA3"/>
    <property type="match status" value="1"/>
</dbReference>
<evidence type="ECO:0000256" key="2">
    <source>
        <dbReference type="ARBA" id="ARBA00023242"/>
    </source>
</evidence>
<sequence length="471" mass="53062">MATPARRTQKFRTSCDRCYELKERCVRGSVSADCLRCDRLNLVCSNDRPVRPPGRRPRHRKEPSSGTTSSPSSTTKGPLNTDFDAWLQNVPDHDLSRDEKELISLLGQPDSLEFLVVCPSFQAAEQQSLAAPLPAAFPILKNSYLAFAGSLKSLQLGIATEESKSANLRHASLAMEMLRSLPVVTPQDAALCLFLGTTLALFVYSAIGVGVGDICYYCLSTTSSFTARTITELEIEPWQNMLVLLETMECLVYRRKPTLRISLPILERVDRHIGLCLPLLPHYYDLCIISHSLANATDESYLARLHKQLDASEIAIQEWIPSHPPQILDDVDSAELVNLLAQAKVYRLAALLVGHRLRHDFGNQDEKADVLSKEIMMELEIAWRITKRPMRCVTLPFIVAAVEVRASELRLKTLQNVDNYVDKFTTVIQEATRKFLSRIWHERDMNTTFCWFDSISKPCAVLHAVDLLFFA</sequence>
<accession>A0A6A5W2H3</accession>
<dbReference type="AlphaFoldDB" id="A0A6A5W2H3"/>
<keyword evidence="2" id="KW-0539">Nucleus</keyword>
<keyword evidence="4" id="KW-1133">Transmembrane helix</keyword>
<dbReference type="Pfam" id="PF11951">
    <property type="entry name" value="Fungal_trans_2"/>
    <property type="match status" value="1"/>
</dbReference>
<dbReference type="InterPro" id="IPR036864">
    <property type="entry name" value="Zn2-C6_fun-type_DNA-bd_sf"/>
</dbReference>
<name>A0A6A5W2H3_9PLEO</name>
<dbReference type="InterPro" id="IPR021858">
    <property type="entry name" value="Fun_TF"/>
</dbReference>
<proteinExistence type="predicted"/>
<dbReference type="EMBL" id="ML977645">
    <property type="protein sequence ID" value="KAF1995129.1"/>
    <property type="molecule type" value="Genomic_DNA"/>
</dbReference>
<feature type="transmembrane region" description="Helical" evidence="4">
    <location>
        <begin position="189"/>
        <end position="211"/>
    </location>
</feature>
<evidence type="ECO:0000313" key="6">
    <source>
        <dbReference type="Proteomes" id="UP000799779"/>
    </source>
</evidence>
<reference evidence="5" key="1">
    <citation type="journal article" date="2020" name="Stud. Mycol.">
        <title>101 Dothideomycetes genomes: a test case for predicting lifestyles and emergence of pathogens.</title>
        <authorList>
            <person name="Haridas S."/>
            <person name="Albert R."/>
            <person name="Binder M."/>
            <person name="Bloem J."/>
            <person name="Labutti K."/>
            <person name="Salamov A."/>
            <person name="Andreopoulos B."/>
            <person name="Baker S."/>
            <person name="Barry K."/>
            <person name="Bills G."/>
            <person name="Bluhm B."/>
            <person name="Cannon C."/>
            <person name="Castanera R."/>
            <person name="Culley D."/>
            <person name="Daum C."/>
            <person name="Ezra D."/>
            <person name="Gonzalez J."/>
            <person name="Henrissat B."/>
            <person name="Kuo A."/>
            <person name="Liang C."/>
            <person name="Lipzen A."/>
            <person name="Lutzoni F."/>
            <person name="Magnuson J."/>
            <person name="Mondo S."/>
            <person name="Nolan M."/>
            <person name="Ohm R."/>
            <person name="Pangilinan J."/>
            <person name="Park H.-J."/>
            <person name="Ramirez L."/>
            <person name="Alfaro M."/>
            <person name="Sun H."/>
            <person name="Tritt A."/>
            <person name="Yoshinaga Y."/>
            <person name="Zwiers L.-H."/>
            <person name="Turgeon B."/>
            <person name="Goodwin S."/>
            <person name="Spatafora J."/>
            <person name="Crous P."/>
            <person name="Grigoriev I."/>
        </authorList>
    </citation>
    <scope>NUCLEOTIDE SEQUENCE</scope>
    <source>
        <strain evidence="5">CBS 123094</strain>
    </source>
</reference>
<protein>
    <recommendedName>
        <fullName evidence="7">Zn(2)-C6 fungal-type domain-containing protein</fullName>
    </recommendedName>
</protein>
<dbReference type="GO" id="GO:0008270">
    <property type="term" value="F:zinc ion binding"/>
    <property type="evidence" value="ECO:0007669"/>
    <property type="project" value="InterPro"/>
</dbReference>
<dbReference type="Proteomes" id="UP000799779">
    <property type="component" value="Unassembled WGS sequence"/>
</dbReference>
<feature type="compositionally biased region" description="Low complexity" evidence="3">
    <location>
        <begin position="64"/>
        <end position="75"/>
    </location>
</feature>
<evidence type="ECO:0008006" key="7">
    <source>
        <dbReference type="Google" id="ProtNLM"/>
    </source>
</evidence>
<dbReference type="PANTHER" id="PTHR37534:SF46">
    <property type="entry name" value="ZN(II)2CYS6 TRANSCRIPTION FACTOR (EUROFUNG)"/>
    <property type="match status" value="1"/>
</dbReference>
<evidence type="ECO:0000256" key="3">
    <source>
        <dbReference type="SAM" id="MobiDB-lite"/>
    </source>
</evidence>
<dbReference type="GO" id="GO:0000981">
    <property type="term" value="F:DNA-binding transcription factor activity, RNA polymerase II-specific"/>
    <property type="evidence" value="ECO:0007669"/>
    <property type="project" value="InterPro"/>
</dbReference>
<evidence type="ECO:0000256" key="4">
    <source>
        <dbReference type="SAM" id="Phobius"/>
    </source>
</evidence>